<dbReference type="OrthoDB" id="2789670at2759"/>
<dbReference type="GO" id="GO:0005789">
    <property type="term" value="C:endoplasmic reticulum membrane"/>
    <property type="evidence" value="ECO:0007669"/>
    <property type="project" value="UniProtKB-SubCell"/>
</dbReference>
<feature type="binding site" description="axial binding residue" evidence="14">
    <location>
        <position position="438"/>
    </location>
    <ligand>
        <name>heme</name>
        <dbReference type="ChEBI" id="CHEBI:30413"/>
    </ligand>
    <ligandPart>
        <name>Fe</name>
        <dbReference type="ChEBI" id="CHEBI:18248"/>
    </ligandPart>
</feature>
<reference evidence="16" key="1">
    <citation type="submission" date="2022-01" db="EMBL/GenBank/DDBJ databases">
        <authorList>
            <person name="King R."/>
        </authorList>
    </citation>
    <scope>NUCLEOTIDE SEQUENCE</scope>
</reference>
<dbReference type="GO" id="GO:0004497">
    <property type="term" value="F:monooxygenase activity"/>
    <property type="evidence" value="ECO:0007669"/>
    <property type="project" value="UniProtKB-KW"/>
</dbReference>
<keyword evidence="8" id="KW-0256">Endoplasmic reticulum</keyword>
<comment type="cofactor">
    <cofactor evidence="1 14">
        <name>heme</name>
        <dbReference type="ChEBI" id="CHEBI:30413"/>
    </cofactor>
</comment>
<dbReference type="Gene3D" id="1.10.630.10">
    <property type="entry name" value="Cytochrome P450"/>
    <property type="match status" value="1"/>
</dbReference>
<evidence type="ECO:0000313" key="16">
    <source>
        <dbReference type="EMBL" id="CAG9805406.1"/>
    </source>
</evidence>
<evidence type="ECO:0000256" key="4">
    <source>
        <dbReference type="ARBA" id="ARBA00004406"/>
    </source>
</evidence>
<dbReference type="FunFam" id="1.10.630.10:FF:000042">
    <property type="entry name" value="Cytochrome P450"/>
    <property type="match status" value="1"/>
</dbReference>
<name>A0A9N9RWY0_9DIPT</name>
<comment type="subcellular location">
    <subcellularLocation>
        <location evidence="4">Endoplasmic reticulum membrane</location>
        <topology evidence="4">Peripheral membrane protein</topology>
    </subcellularLocation>
    <subcellularLocation>
        <location evidence="3">Microsome membrane</location>
        <topology evidence="3">Peripheral membrane protein</topology>
    </subcellularLocation>
</comment>
<comment type="function">
    <text evidence="2">May be involved in the metabolism of insect hormones and in the breakdown of synthetic insecticides.</text>
</comment>
<keyword evidence="9" id="KW-0492">Microsome</keyword>
<dbReference type="InterPro" id="IPR001128">
    <property type="entry name" value="Cyt_P450"/>
</dbReference>
<evidence type="ECO:0000256" key="8">
    <source>
        <dbReference type="ARBA" id="ARBA00022824"/>
    </source>
</evidence>
<sequence length="497" mass="57618">MIFILFLLLSLVYIYLTWNFDYWTKRGVPSPKARVLLGDLPNGLLKTENVIYDIGKIYNNFKSKTPFVGMIQTRVPRLLILEPEVIKDVLIRKFNCFRYAELVEIVDTKLDPLFAKNPFLLMDEEWKEKRADITPAFTSNRLKVLYPIIQDLSAHMIKYIINESKKNEPLDSLEVAAKFTTDVVSNCIFGIDAESFTKEKPEIREMGKRILEPNFSNVVKLFLAESFPFMRKLMRIQFMPNDVKDFFVNLMQQALKHREEKKICREDFLDHIIQLRNKKNISELEMASHTMSFFSDGFETSSVAISHALYEIGNNTRVQDKLRDEINKNCNKSGLISYETLTELPYLDQVFHESLRLHPPAVMISKQCTEPTDLEFDGKRVTVEKGINVFIPILQVHCDSNYYFEPDKFYPERFDDGAIKDYLDRCVFMPFGAGPRICLGMRFALMQTKAAIAAIVQNFEISVNKKTQNNPLVIDPVAFINVKVGGLWLDFKSLKKE</sequence>
<gene>
    <name evidence="16" type="ORF">CHIRRI_LOCUS8278</name>
</gene>
<dbReference type="PANTHER" id="PTHR24292:SF84">
    <property type="entry name" value="CYTOCHROME P450 28A5-RELATED"/>
    <property type="match status" value="1"/>
</dbReference>
<evidence type="ECO:0000256" key="13">
    <source>
        <dbReference type="ARBA" id="ARBA00023136"/>
    </source>
</evidence>
<evidence type="ECO:0000256" key="10">
    <source>
        <dbReference type="ARBA" id="ARBA00023002"/>
    </source>
</evidence>
<protein>
    <recommendedName>
        <fullName evidence="18">Cytochrome P450</fullName>
    </recommendedName>
</protein>
<reference evidence="16" key="2">
    <citation type="submission" date="2022-10" db="EMBL/GenBank/DDBJ databases">
        <authorList>
            <consortium name="ENA_rothamsted_submissions"/>
            <consortium name="culmorum"/>
            <person name="King R."/>
        </authorList>
    </citation>
    <scope>NUCLEOTIDE SEQUENCE</scope>
</reference>
<dbReference type="InterPro" id="IPR017972">
    <property type="entry name" value="Cyt_P450_CS"/>
</dbReference>
<evidence type="ECO:0000313" key="17">
    <source>
        <dbReference type="Proteomes" id="UP001153620"/>
    </source>
</evidence>
<keyword evidence="10 15" id="KW-0560">Oxidoreductase</keyword>
<dbReference type="GO" id="GO:0016705">
    <property type="term" value="F:oxidoreductase activity, acting on paired donors, with incorporation or reduction of molecular oxygen"/>
    <property type="evidence" value="ECO:0007669"/>
    <property type="project" value="InterPro"/>
</dbReference>
<dbReference type="Proteomes" id="UP001153620">
    <property type="component" value="Chromosome 2"/>
</dbReference>
<dbReference type="InterPro" id="IPR050476">
    <property type="entry name" value="Insect_CytP450_Detox"/>
</dbReference>
<evidence type="ECO:0000256" key="2">
    <source>
        <dbReference type="ARBA" id="ARBA00003690"/>
    </source>
</evidence>
<dbReference type="SUPFAM" id="SSF48264">
    <property type="entry name" value="Cytochrome P450"/>
    <property type="match status" value="1"/>
</dbReference>
<dbReference type="PRINTS" id="PR00463">
    <property type="entry name" value="EP450I"/>
</dbReference>
<dbReference type="InterPro" id="IPR036396">
    <property type="entry name" value="Cyt_P450_sf"/>
</dbReference>
<dbReference type="PRINTS" id="PR00385">
    <property type="entry name" value="P450"/>
</dbReference>
<keyword evidence="6 14" id="KW-0349">Heme</keyword>
<keyword evidence="17" id="KW-1185">Reference proteome</keyword>
<dbReference type="GO" id="GO:0005506">
    <property type="term" value="F:iron ion binding"/>
    <property type="evidence" value="ECO:0007669"/>
    <property type="project" value="InterPro"/>
</dbReference>
<evidence type="ECO:0008006" key="18">
    <source>
        <dbReference type="Google" id="ProtNLM"/>
    </source>
</evidence>
<evidence type="ECO:0000256" key="3">
    <source>
        <dbReference type="ARBA" id="ARBA00004174"/>
    </source>
</evidence>
<evidence type="ECO:0000256" key="12">
    <source>
        <dbReference type="ARBA" id="ARBA00023033"/>
    </source>
</evidence>
<keyword evidence="7 14" id="KW-0479">Metal-binding</keyword>
<evidence type="ECO:0000256" key="11">
    <source>
        <dbReference type="ARBA" id="ARBA00023004"/>
    </source>
</evidence>
<dbReference type="AlphaFoldDB" id="A0A9N9RWY0"/>
<comment type="similarity">
    <text evidence="5 15">Belongs to the cytochrome P450 family.</text>
</comment>
<dbReference type="Pfam" id="PF00067">
    <property type="entry name" value="p450"/>
    <property type="match status" value="1"/>
</dbReference>
<organism evidence="16 17">
    <name type="scientific">Chironomus riparius</name>
    <dbReference type="NCBI Taxonomy" id="315576"/>
    <lineage>
        <taxon>Eukaryota</taxon>
        <taxon>Metazoa</taxon>
        <taxon>Ecdysozoa</taxon>
        <taxon>Arthropoda</taxon>
        <taxon>Hexapoda</taxon>
        <taxon>Insecta</taxon>
        <taxon>Pterygota</taxon>
        <taxon>Neoptera</taxon>
        <taxon>Endopterygota</taxon>
        <taxon>Diptera</taxon>
        <taxon>Nematocera</taxon>
        <taxon>Chironomoidea</taxon>
        <taxon>Chironomidae</taxon>
        <taxon>Chironominae</taxon>
        <taxon>Chironomus</taxon>
    </lineage>
</organism>
<dbReference type="CDD" id="cd11056">
    <property type="entry name" value="CYP6-like"/>
    <property type="match status" value="1"/>
</dbReference>
<proteinExistence type="inferred from homology"/>
<dbReference type="GO" id="GO:0020037">
    <property type="term" value="F:heme binding"/>
    <property type="evidence" value="ECO:0007669"/>
    <property type="project" value="InterPro"/>
</dbReference>
<dbReference type="PROSITE" id="PS00086">
    <property type="entry name" value="CYTOCHROME_P450"/>
    <property type="match status" value="1"/>
</dbReference>
<keyword evidence="11 14" id="KW-0408">Iron</keyword>
<dbReference type="EMBL" id="OU895878">
    <property type="protein sequence ID" value="CAG9805406.1"/>
    <property type="molecule type" value="Genomic_DNA"/>
</dbReference>
<evidence type="ECO:0000256" key="15">
    <source>
        <dbReference type="RuleBase" id="RU000461"/>
    </source>
</evidence>
<keyword evidence="13" id="KW-0472">Membrane</keyword>
<evidence type="ECO:0000256" key="14">
    <source>
        <dbReference type="PIRSR" id="PIRSR602401-1"/>
    </source>
</evidence>
<evidence type="ECO:0000256" key="1">
    <source>
        <dbReference type="ARBA" id="ARBA00001971"/>
    </source>
</evidence>
<keyword evidence="12 15" id="KW-0503">Monooxygenase</keyword>
<dbReference type="InterPro" id="IPR002401">
    <property type="entry name" value="Cyt_P450_E_grp-I"/>
</dbReference>
<evidence type="ECO:0000256" key="9">
    <source>
        <dbReference type="ARBA" id="ARBA00022848"/>
    </source>
</evidence>
<evidence type="ECO:0000256" key="6">
    <source>
        <dbReference type="ARBA" id="ARBA00022617"/>
    </source>
</evidence>
<evidence type="ECO:0000256" key="7">
    <source>
        <dbReference type="ARBA" id="ARBA00022723"/>
    </source>
</evidence>
<dbReference type="PANTHER" id="PTHR24292">
    <property type="entry name" value="CYTOCHROME P450"/>
    <property type="match status" value="1"/>
</dbReference>
<evidence type="ECO:0000256" key="5">
    <source>
        <dbReference type="ARBA" id="ARBA00010617"/>
    </source>
</evidence>
<accession>A0A9N9RWY0</accession>